<gene>
    <name evidence="1" type="ORF">bsdcttw_22560</name>
</gene>
<dbReference type="EMBL" id="AP023368">
    <property type="protein sequence ID" value="BCJ99215.1"/>
    <property type="molecule type" value="Genomic_DNA"/>
</dbReference>
<proteinExistence type="predicted"/>
<dbReference type="KEGG" id="acht:bsdcttw_22560"/>
<reference evidence="1 2" key="1">
    <citation type="submission" date="2020-08" db="EMBL/GenBank/DDBJ databases">
        <title>Draft genome sequencing of an Anaerocolumna strain isolated from anoxic soil subjected to BSD treatment.</title>
        <authorList>
            <person name="Uek A."/>
            <person name="Tonouchi A."/>
        </authorList>
    </citation>
    <scope>NUCLEOTIDE SEQUENCE [LARGE SCALE GENOMIC DNA]</scope>
    <source>
        <strain evidence="1 2">CTTW</strain>
    </source>
</reference>
<dbReference type="RefSeq" id="WP_185259487.1">
    <property type="nucleotide sequence ID" value="NZ_AP023368.1"/>
</dbReference>
<evidence type="ECO:0000313" key="1">
    <source>
        <dbReference type="EMBL" id="BCJ99215.1"/>
    </source>
</evidence>
<name>A0A7I8DQ48_9FIRM</name>
<accession>A0A7I8DQ48</accession>
<sequence>MESEKAFGACSIAFGVSNGISIDNSLITYPSLVIRTSNNKEEENRLRAEAEYFHAEYMGIKDATHTGLLIGERYPEVVASMLRWLERF</sequence>
<protein>
    <recommendedName>
        <fullName evidence="3">Alpha/beta hydrolase</fullName>
    </recommendedName>
</protein>
<dbReference type="Proteomes" id="UP000515703">
    <property type="component" value="Chromosome"/>
</dbReference>
<keyword evidence="2" id="KW-1185">Reference proteome</keyword>
<evidence type="ECO:0000313" key="2">
    <source>
        <dbReference type="Proteomes" id="UP000515703"/>
    </source>
</evidence>
<dbReference type="AlphaFoldDB" id="A0A7I8DQ48"/>
<evidence type="ECO:0008006" key="3">
    <source>
        <dbReference type="Google" id="ProtNLM"/>
    </source>
</evidence>
<organism evidence="1 2">
    <name type="scientific">Anaerocolumna chitinilytica</name>
    <dbReference type="NCBI Taxonomy" id="1727145"/>
    <lineage>
        <taxon>Bacteria</taxon>
        <taxon>Bacillati</taxon>
        <taxon>Bacillota</taxon>
        <taxon>Clostridia</taxon>
        <taxon>Lachnospirales</taxon>
        <taxon>Lachnospiraceae</taxon>
        <taxon>Anaerocolumna</taxon>
    </lineage>
</organism>
<reference evidence="1 2" key="2">
    <citation type="submission" date="2020-08" db="EMBL/GenBank/DDBJ databases">
        <authorList>
            <person name="Ueki A."/>
            <person name="Tonouchi A."/>
        </authorList>
    </citation>
    <scope>NUCLEOTIDE SEQUENCE [LARGE SCALE GENOMIC DNA]</scope>
    <source>
        <strain evidence="1 2">CTTW</strain>
    </source>
</reference>